<dbReference type="InterPro" id="IPR011990">
    <property type="entry name" value="TPR-like_helical_dom_sf"/>
</dbReference>
<evidence type="ECO:0000313" key="2">
    <source>
        <dbReference type="Proteomes" id="UP001153069"/>
    </source>
</evidence>
<dbReference type="SUPFAM" id="SSF48452">
    <property type="entry name" value="TPR-like"/>
    <property type="match status" value="1"/>
</dbReference>
<proteinExistence type="predicted"/>
<dbReference type="Proteomes" id="UP001153069">
    <property type="component" value="Unassembled WGS sequence"/>
</dbReference>
<reference evidence="1" key="1">
    <citation type="submission" date="2020-06" db="EMBL/GenBank/DDBJ databases">
        <authorList>
            <consortium name="Plant Systems Biology data submission"/>
        </authorList>
    </citation>
    <scope>NUCLEOTIDE SEQUENCE</scope>
    <source>
        <strain evidence="1">D6</strain>
    </source>
</reference>
<gene>
    <name evidence="1" type="ORF">SEMRO_405_G136130.1</name>
</gene>
<keyword evidence="2" id="KW-1185">Reference proteome</keyword>
<dbReference type="Gene3D" id="1.25.40.10">
    <property type="entry name" value="Tetratricopeptide repeat domain"/>
    <property type="match status" value="1"/>
</dbReference>
<comment type="caution">
    <text evidence="1">The sequence shown here is derived from an EMBL/GenBank/DDBJ whole genome shotgun (WGS) entry which is preliminary data.</text>
</comment>
<evidence type="ECO:0000313" key="1">
    <source>
        <dbReference type="EMBL" id="CAB9509784.1"/>
    </source>
</evidence>
<name>A0A9N8DWI2_9STRA</name>
<protein>
    <submittedName>
        <fullName evidence="1">Uncharacterized protein</fullName>
    </submittedName>
</protein>
<organism evidence="1 2">
    <name type="scientific">Seminavis robusta</name>
    <dbReference type="NCBI Taxonomy" id="568900"/>
    <lineage>
        <taxon>Eukaryota</taxon>
        <taxon>Sar</taxon>
        <taxon>Stramenopiles</taxon>
        <taxon>Ochrophyta</taxon>
        <taxon>Bacillariophyta</taxon>
        <taxon>Bacillariophyceae</taxon>
        <taxon>Bacillariophycidae</taxon>
        <taxon>Naviculales</taxon>
        <taxon>Naviculaceae</taxon>
        <taxon>Seminavis</taxon>
    </lineage>
</organism>
<dbReference type="EMBL" id="CAICTM010000404">
    <property type="protein sequence ID" value="CAB9509784.1"/>
    <property type="molecule type" value="Genomic_DNA"/>
</dbReference>
<dbReference type="OrthoDB" id="193465at2759"/>
<dbReference type="AlphaFoldDB" id="A0A9N8DWI2"/>
<sequence>MWLRPVADCRRSLRRVSLWAPPSPWTRKKSKVGSIIVGRRLSSSTAADDTRLPLSVHNLGLDNPVLVSTSTLTSIRQLPEMESAWSDLIFSSSATSQSTLDQLQRARDVFAGFAKGGAKHVAVCALLAECQQQLARYEDVLESLEALQELGNSSSSSIQLAKAKVLWTRGKFEPAHELCEDLLLQADSSSALLTASAMNGKALSLLLSASSKEEENDTVIPPEVLDLFRDAVSLLEKDSLVLPQTASMANWGVAEAHNKKSNNAAQTKWTEALQKLTQQSTASQLLLLLQANLHANLAWDMITKDDRTLSQDDIAKASEHASLAIRAHDDSHQKQSQESLCRILTVLATCYHRAGSAVTAEGLFQSATTTTSSMAPLLLLQRHAAYQQYSQLCDQWDKRHGDALRYQQQADDIVDQQLPEAWRAAGIIRQSLLYSSLWFWTPADFFKV</sequence>
<accession>A0A9N8DWI2</accession>